<feature type="transmembrane region" description="Helical" evidence="7">
    <location>
        <begin position="94"/>
        <end position="112"/>
    </location>
</feature>
<evidence type="ECO:0000313" key="8">
    <source>
        <dbReference type="EMBL" id="WOH36042.1"/>
    </source>
</evidence>
<accession>A0ABZ0GJK9</accession>
<proteinExistence type="inferred from homology"/>
<evidence type="ECO:0000256" key="5">
    <source>
        <dbReference type="ARBA" id="ARBA00022989"/>
    </source>
</evidence>
<dbReference type="PIRSF" id="PIRSF016502">
    <property type="entry name" value="Urea_transporter"/>
    <property type="match status" value="1"/>
</dbReference>
<evidence type="ECO:0000256" key="4">
    <source>
        <dbReference type="ARBA" id="ARBA00022692"/>
    </source>
</evidence>
<dbReference type="InterPro" id="IPR029020">
    <property type="entry name" value="Ammonium/urea_transptr"/>
</dbReference>
<feature type="transmembrane region" description="Helical" evidence="7">
    <location>
        <begin position="166"/>
        <end position="184"/>
    </location>
</feature>
<keyword evidence="6 7" id="KW-0472">Membrane</keyword>
<protein>
    <submittedName>
        <fullName evidence="8">Urea transporter</fullName>
    </submittedName>
</protein>
<sequence>MTTPFHHFINSFLRSFSQIMLQRNALTGLLFCLGIGLNSPTMLLGGVIATLSGLFTASLGKFTSESIQSGLYGFNSALVGIAVFFFLPFDVISLVLAIFGGVLSTVTMHFILVKIPKIPAFTAPFVISTWLLLAIIDTAGIKTSTTIFTTNAIGDFFIVMRGVSQVMFQDYWLCGVFFIAGLLLHSFKAATWAVIGSCLGMLLAGILNFSDDLVLMGIYSFNASLVAIALSARYEKKLLLIFLGVLFSVLLTDVFEQITLPVLTAPFVLACWLTIGFVKVCSTITNRISECRSL</sequence>
<feature type="transmembrane region" description="Helical" evidence="7">
    <location>
        <begin position="118"/>
        <end position="136"/>
    </location>
</feature>
<evidence type="ECO:0000256" key="1">
    <source>
        <dbReference type="ARBA" id="ARBA00004651"/>
    </source>
</evidence>
<dbReference type="PANTHER" id="PTHR10464:SF4">
    <property type="entry name" value="UREA TRANSPORTER"/>
    <property type="match status" value="1"/>
</dbReference>
<comment type="subcellular location">
    <subcellularLocation>
        <location evidence="1">Cell membrane</location>
        <topology evidence="1">Multi-pass membrane protein</topology>
    </subcellularLocation>
</comment>
<evidence type="ECO:0000256" key="7">
    <source>
        <dbReference type="SAM" id="Phobius"/>
    </source>
</evidence>
<dbReference type="Proteomes" id="UP001301442">
    <property type="component" value="Chromosome"/>
</dbReference>
<dbReference type="InterPro" id="IPR004937">
    <property type="entry name" value="Urea_transporter"/>
</dbReference>
<evidence type="ECO:0000256" key="6">
    <source>
        <dbReference type="ARBA" id="ARBA00023136"/>
    </source>
</evidence>
<keyword evidence="3" id="KW-1003">Cell membrane</keyword>
<feature type="transmembrane region" description="Helical" evidence="7">
    <location>
        <begin position="267"/>
        <end position="285"/>
    </location>
</feature>
<dbReference type="EMBL" id="CP136600">
    <property type="protein sequence ID" value="WOH36042.1"/>
    <property type="molecule type" value="Genomic_DNA"/>
</dbReference>
<dbReference type="RefSeq" id="WP_348394856.1">
    <property type="nucleotide sequence ID" value="NZ_CP136600.1"/>
</dbReference>
<evidence type="ECO:0000256" key="3">
    <source>
        <dbReference type="ARBA" id="ARBA00022475"/>
    </source>
</evidence>
<keyword evidence="5 7" id="KW-1133">Transmembrane helix</keyword>
<keyword evidence="4 7" id="KW-0812">Transmembrane</keyword>
<comment type="similarity">
    <text evidence="2">Belongs to the urea transporter family.</text>
</comment>
<gene>
    <name evidence="8" type="ORF">RI844_11735</name>
</gene>
<evidence type="ECO:0000313" key="9">
    <source>
        <dbReference type="Proteomes" id="UP001301442"/>
    </source>
</evidence>
<dbReference type="Gene3D" id="1.10.3430.10">
    <property type="entry name" value="Ammonium transporter AmtB like domains"/>
    <property type="match status" value="1"/>
</dbReference>
<reference evidence="8 9" key="1">
    <citation type="submission" date="2023-09" db="EMBL/GenBank/DDBJ databases">
        <authorList>
            <person name="Qi X."/>
        </authorList>
    </citation>
    <scope>NUCLEOTIDE SEQUENCE [LARGE SCALE GENOMIC DNA]</scope>
    <source>
        <strain evidence="8 9">S1-1</strain>
    </source>
</reference>
<name>A0ABZ0GJK9_9GAMM</name>
<feature type="transmembrane region" description="Helical" evidence="7">
    <location>
        <begin position="238"/>
        <end position="255"/>
    </location>
</feature>
<feature type="transmembrane region" description="Helical" evidence="7">
    <location>
        <begin position="213"/>
        <end position="231"/>
    </location>
</feature>
<keyword evidence="9" id="KW-1185">Reference proteome</keyword>
<feature type="transmembrane region" description="Helical" evidence="7">
    <location>
        <begin position="69"/>
        <end position="87"/>
    </location>
</feature>
<evidence type="ECO:0000256" key="2">
    <source>
        <dbReference type="ARBA" id="ARBA00005914"/>
    </source>
</evidence>
<organism evidence="8 9">
    <name type="scientific">Thalassotalea fonticola</name>
    <dbReference type="NCBI Taxonomy" id="3065649"/>
    <lineage>
        <taxon>Bacteria</taxon>
        <taxon>Pseudomonadati</taxon>
        <taxon>Pseudomonadota</taxon>
        <taxon>Gammaproteobacteria</taxon>
        <taxon>Alteromonadales</taxon>
        <taxon>Colwelliaceae</taxon>
        <taxon>Thalassotalea</taxon>
    </lineage>
</organism>
<dbReference type="Pfam" id="PF03253">
    <property type="entry name" value="UT"/>
    <property type="match status" value="1"/>
</dbReference>
<dbReference type="PANTHER" id="PTHR10464">
    <property type="entry name" value="UREA TRANSPORTER"/>
    <property type="match status" value="1"/>
</dbReference>